<name>A0AC34G0E6_9BILA</name>
<evidence type="ECO:0000313" key="1">
    <source>
        <dbReference type="Proteomes" id="UP000887579"/>
    </source>
</evidence>
<proteinExistence type="predicted"/>
<evidence type="ECO:0000313" key="2">
    <source>
        <dbReference type="WBParaSite" id="ES5_v2.g23134.t1"/>
    </source>
</evidence>
<sequence>MTQYFNAKTRSILLTHEGYTYLRQPKKRNKWKCYLYDCPGEAVTLQLKVLNVSLHNHVRNYEKIAAEFLKEKLVEWGIENCEIRYSRHLEAIYKCLTSEILKYLPVKRRILTLIINRRRRKGIRDNDEPRQGHFIFPMKEIEDQHVAEILIPCALKLNDYYLKNGMLPLPNPDVMDPPQLSSLFPFTLQQQQEQQFQIAESVNQNDAIQCNITSDKDMPQLMIYSSSNDIQESQYQESQQQQLQPSSESNIDVTAPSAVDAYTIASNIFKKPFSFEKEMADFQALQSKINEENNKFPPSKSMLSDSVYKNDGNATLGDAESPPILDKESVQFLDFDYCNDNTNNEGSFILNTGKYITAKLSALKLIVIYNYNN</sequence>
<dbReference type="Proteomes" id="UP000887579">
    <property type="component" value="Unplaced"/>
</dbReference>
<reference evidence="2" key="1">
    <citation type="submission" date="2022-11" db="UniProtKB">
        <authorList>
            <consortium name="WormBaseParasite"/>
        </authorList>
    </citation>
    <scope>IDENTIFICATION</scope>
</reference>
<accession>A0AC34G0E6</accession>
<dbReference type="WBParaSite" id="ES5_v2.g23134.t1">
    <property type="protein sequence ID" value="ES5_v2.g23134.t1"/>
    <property type="gene ID" value="ES5_v2.g23134"/>
</dbReference>
<organism evidence="1 2">
    <name type="scientific">Panagrolaimus sp. ES5</name>
    <dbReference type="NCBI Taxonomy" id="591445"/>
    <lineage>
        <taxon>Eukaryota</taxon>
        <taxon>Metazoa</taxon>
        <taxon>Ecdysozoa</taxon>
        <taxon>Nematoda</taxon>
        <taxon>Chromadorea</taxon>
        <taxon>Rhabditida</taxon>
        <taxon>Tylenchina</taxon>
        <taxon>Panagrolaimomorpha</taxon>
        <taxon>Panagrolaimoidea</taxon>
        <taxon>Panagrolaimidae</taxon>
        <taxon>Panagrolaimus</taxon>
    </lineage>
</organism>
<protein>
    <submittedName>
        <fullName evidence="2">FLYWCH-type domain-containing protein</fullName>
    </submittedName>
</protein>